<feature type="transmembrane region" description="Helical" evidence="6">
    <location>
        <begin position="267"/>
        <end position="288"/>
    </location>
</feature>
<evidence type="ECO:0000256" key="5">
    <source>
        <dbReference type="ARBA" id="ARBA00023136"/>
    </source>
</evidence>
<feature type="transmembrane region" description="Helical" evidence="6">
    <location>
        <begin position="168"/>
        <end position="189"/>
    </location>
</feature>
<feature type="transmembrane region" description="Helical" evidence="6">
    <location>
        <begin position="139"/>
        <end position="162"/>
    </location>
</feature>
<comment type="subcellular location">
    <subcellularLocation>
        <location evidence="1">Cell membrane</location>
        <topology evidence="1">Multi-pass membrane protein</topology>
    </subcellularLocation>
</comment>
<dbReference type="Gene3D" id="1.20.1720.10">
    <property type="entry name" value="Multidrug resistance protein D"/>
    <property type="match status" value="1"/>
</dbReference>
<feature type="transmembrane region" description="Helical" evidence="6">
    <location>
        <begin position="12"/>
        <end position="32"/>
    </location>
</feature>
<dbReference type="PANTHER" id="PTHR42718">
    <property type="entry name" value="MAJOR FACILITATOR SUPERFAMILY MULTIDRUG TRANSPORTER MFSC"/>
    <property type="match status" value="1"/>
</dbReference>
<gene>
    <name evidence="8" type="ORF">FD27_GL001474</name>
</gene>
<comment type="caution">
    <text evidence="8">The sequence shown here is derived from an EMBL/GenBank/DDBJ whole genome shotgun (WGS) entry which is preliminary data.</text>
</comment>
<evidence type="ECO:0000256" key="1">
    <source>
        <dbReference type="ARBA" id="ARBA00004651"/>
    </source>
</evidence>
<sequence length="459" mass="49522">MAGTEKISKKVIAAVIATGLMSFCGVIVETSMNVTFPILMREYHVNTNTVQWMTSIYLLIVAIIVPMSAVLKSSFKTKTLFTVANLLFIAGIIIDAFAVSFPMLLFGRAIQGVGTGIALPLMFNIIVEQVPQSKLGLMMGIGNLITGIAPAIGPTFGGIIASRLNWRWVFYILLPFLIISFILGQWGILQKSTIKRQRIDLLSMACIVALFVGLVNGFSNLSSSAFWSWQVAGSLALGLVGMIALTWRSLSIKQPVLKLSLFSNHAFSGHVLGFFLTQIMSLGFAFLLPNYIQLVNGNDSMVAGLLVLPAGFAGAIFAPLGGQILDHFGARRPILLGMSLCLTSLVIFALMGRHMINFWISFIYVFYMAGMGMCMGSVMTNALKMVGQQDSTQGNAILNTLQQFAGAMGTSLTAAIVAASQKHMAGSLALTTAVGTQHAFILLVVLAVITFISYYRYVH</sequence>
<protein>
    <submittedName>
        <fullName evidence="8">MFS family major facilitator transporter</fullName>
    </submittedName>
</protein>
<evidence type="ECO:0000256" key="4">
    <source>
        <dbReference type="ARBA" id="ARBA00022989"/>
    </source>
</evidence>
<dbReference type="Gene3D" id="1.20.1250.20">
    <property type="entry name" value="MFS general substrate transporter like domains"/>
    <property type="match status" value="1"/>
</dbReference>
<feature type="domain" description="Major facilitator superfamily (MFS) profile" evidence="7">
    <location>
        <begin position="10"/>
        <end position="459"/>
    </location>
</feature>
<dbReference type="InterPro" id="IPR036259">
    <property type="entry name" value="MFS_trans_sf"/>
</dbReference>
<keyword evidence="4 6" id="KW-1133">Transmembrane helix</keyword>
<dbReference type="Pfam" id="PF07690">
    <property type="entry name" value="MFS_1"/>
    <property type="match status" value="1"/>
</dbReference>
<dbReference type="AlphaFoldDB" id="A0A0R1P8A0"/>
<dbReference type="PRINTS" id="PR01036">
    <property type="entry name" value="TCRTETB"/>
</dbReference>
<dbReference type="InterPro" id="IPR011701">
    <property type="entry name" value="MFS"/>
</dbReference>
<evidence type="ECO:0000256" key="6">
    <source>
        <dbReference type="SAM" id="Phobius"/>
    </source>
</evidence>
<feature type="transmembrane region" description="Helical" evidence="6">
    <location>
        <begin position="201"/>
        <end position="221"/>
    </location>
</feature>
<name>A0A0R1P8A0_9LACO</name>
<keyword evidence="5 6" id="KW-0472">Membrane</keyword>
<feature type="transmembrane region" description="Helical" evidence="6">
    <location>
        <begin position="334"/>
        <end position="352"/>
    </location>
</feature>
<organism evidence="8 9">
    <name type="scientific">Limosilactobacillus frumenti DSM 13145</name>
    <dbReference type="NCBI Taxonomy" id="1423746"/>
    <lineage>
        <taxon>Bacteria</taxon>
        <taxon>Bacillati</taxon>
        <taxon>Bacillota</taxon>
        <taxon>Bacilli</taxon>
        <taxon>Lactobacillales</taxon>
        <taxon>Lactobacillaceae</taxon>
        <taxon>Limosilactobacillus</taxon>
    </lineage>
</organism>
<feature type="transmembrane region" description="Helical" evidence="6">
    <location>
        <begin position="227"/>
        <end position="247"/>
    </location>
</feature>
<feature type="transmembrane region" description="Helical" evidence="6">
    <location>
        <begin position="358"/>
        <end position="379"/>
    </location>
</feature>
<feature type="transmembrane region" description="Helical" evidence="6">
    <location>
        <begin position="52"/>
        <end position="71"/>
    </location>
</feature>
<proteinExistence type="predicted"/>
<dbReference type="PANTHER" id="PTHR42718:SF9">
    <property type="entry name" value="MAJOR FACILITATOR SUPERFAMILY MULTIDRUG TRANSPORTER MFSC"/>
    <property type="match status" value="1"/>
</dbReference>
<feature type="transmembrane region" description="Helical" evidence="6">
    <location>
        <begin position="83"/>
        <end position="103"/>
    </location>
</feature>
<feature type="transmembrane region" description="Helical" evidence="6">
    <location>
        <begin position="439"/>
        <end position="458"/>
    </location>
</feature>
<evidence type="ECO:0000259" key="7">
    <source>
        <dbReference type="PROSITE" id="PS50850"/>
    </source>
</evidence>
<dbReference type="InterPro" id="IPR020846">
    <property type="entry name" value="MFS_dom"/>
</dbReference>
<dbReference type="Proteomes" id="UP000051445">
    <property type="component" value="Unassembled WGS sequence"/>
</dbReference>
<keyword evidence="2" id="KW-0813">Transport</keyword>
<dbReference type="GO" id="GO:0022857">
    <property type="term" value="F:transmembrane transporter activity"/>
    <property type="evidence" value="ECO:0007669"/>
    <property type="project" value="InterPro"/>
</dbReference>
<dbReference type="EMBL" id="AZER01000003">
    <property type="protein sequence ID" value="KRL28695.1"/>
    <property type="molecule type" value="Genomic_DNA"/>
</dbReference>
<accession>A0A0R1P8A0</accession>
<evidence type="ECO:0000256" key="3">
    <source>
        <dbReference type="ARBA" id="ARBA00022692"/>
    </source>
</evidence>
<evidence type="ECO:0000256" key="2">
    <source>
        <dbReference type="ARBA" id="ARBA00022448"/>
    </source>
</evidence>
<evidence type="ECO:0000313" key="9">
    <source>
        <dbReference type="Proteomes" id="UP000051445"/>
    </source>
</evidence>
<dbReference type="STRING" id="1423746.FD27_GL001474"/>
<keyword evidence="9" id="KW-1185">Reference proteome</keyword>
<feature type="transmembrane region" description="Helical" evidence="6">
    <location>
        <begin position="300"/>
        <end position="322"/>
    </location>
</feature>
<dbReference type="PATRIC" id="fig|1423746.3.peg.1504"/>
<dbReference type="PROSITE" id="PS50850">
    <property type="entry name" value="MFS"/>
    <property type="match status" value="1"/>
</dbReference>
<keyword evidence="3 6" id="KW-0812">Transmembrane</keyword>
<evidence type="ECO:0000313" key="8">
    <source>
        <dbReference type="EMBL" id="KRL28695.1"/>
    </source>
</evidence>
<dbReference type="GO" id="GO:0005886">
    <property type="term" value="C:plasma membrane"/>
    <property type="evidence" value="ECO:0007669"/>
    <property type="project" value="UniProtKB-SubCell"/>
</dbReference>
<dbReference type="SUPFAM" id="SSF103473">
    <property type="entry name" value="MFS general substrate transporter"/>
    <property type="match status" value="1"/>
</dbReference>
<reference evidence="8 9" key="1">
    <citation type="journal article" date="2015" name="Genome Announc.">
        <title>Expanding the biotechnology potential of lactobacilli through comparative genomics of 213 strains and associated genera.</title>
        <authorList>
            <person name="Sun Z."/>
            <person name="Harris H.M."/>
            <person name="McCann A."/>
            <person name="Guo C."/>
            <person name="Argimon S."/>
            <person name="Zhang W."/>
            <person name="Yang X."/>
            <person name="Jeffery I.B."/>
            <person name="Cooney J.C."/>
            <person name="Kagawa T.F."/>
            <person name="Liu W."/>
            <person name="Song Y."/>
            <person name="Salvetti E."/>
            <person name="Wrobel A."/>
            <person name="Rasinkangas P."/>
            <person name="Parkhill J."/>
            <person name="Rea M.C."/>
            <person name="O'Sullivan O."/>
            <person name="Ritari J."/>
            <person name="Douillard F.P."/>
            <person name="Paul Ross R."/>
            <person name="Yang R."/>
            <person name="Briner A.E."/>
            <person name="Felis G.E."/>
            <person name="de Vos W.M."/>
            <person name="Barrangou R."/>
            <person name="Klaenhammer T.R."/>
            <person name="Caufield P.W."/>
            <person name="Cui Y."/>
            <person name="Zhang H."/>
            <person name="O'Toole P.W."/>
        </authorList>
    </citation>
    <scope>NUCLEOTIDE SEQUENCE [LARGE SCALE GENOMIC DNA]</scope>
    <source>
        <strain evidence="8 9">DSM 13145</strain>
    </source>
</reference>